<dbReference type="SUPFAM" id="SSF46934">
    <property type="entry name" value="UBA-like"/>
    <property type="match status" value="1"/>
</dbReference>
<dbReference type="InterPro" id="IPR009060">
    <property type="entry name" value="UBA-like_sf"/>
</dbReference>
<dbReference type="Proteomes" id="UP000694421">
    <property type="component" value="Unplaced"/>
</dbReference>
<dbReference type="AlphaFoldDB" id="A0A8D0E777"/>
<reference evidence="9" key="1">
    <citation type="submission" date="2025-08" db="UniProtKB">
        <authorList>
            <consortium name="Ensembl"/>
        </authorList>
    </citation>
    <scope>IDENTIFICATION</scope>
</reference>
<evidence type="ECO:0000256" key="2">
    <source>
        <dbReference type="ARBA" id="ARBA00022723"/>
    </source>
</evidence>
<dbReference type="OMA" id="NPSSCYA"/>
<feature type="domain" description="DM" evidence="8">
    <location>
        <begin position="81"/>
        <end position="128"/>
    </location>
</feature>
<evidence type="ECO:0000256" key="1">
    <source>
        <dbReference type="ARBA" id="ARBA00006834"/>
    </source>
</evidence>
<dbReference type="CDD" id="cd14417">
    <property type="entry name" value="CUE_DMA_DMRTA1"/>
    <property type="match status" value="1"/>
</dbReference>
<evidence type="ECO:0000256" key="5">
    <source>
        <dbReference type="ARBA" id="ARBA00023242"/>
    </source>
</evidence>
<dbReference type="SMART" id="SM00301">
    <property type="entry name" value="DM"/>
    <property type="match status" value="1"/>
</dbReference>
<dbReference type="GO" id="GO:0042802">
    <property type="term" value="F:identical protein binding"/>
    <property type="evidence" value="ECO:0007669"/>
    <property type="project" value="Ensembl"/>
</dbReference>
<reference evidence="9" key="2">
    <citation type="submission" date="2025-09" db="UniProtKB">
        <authorList>
            <consortium name="Ensembl"/>
        </authorList>
    </citation>
    <scope>IDENTIFICATION</scope>
</reference>
<evidence type="ECO:0000313" key="9">
    <source>
        <dbReference type="Ensembl" id="ENSSMRP00000027136.1"/>
    </source>
</evidence>
<dbReference type="PROSITE" id="PS50809">
    <property type="entry name" value="DM_2"/>
    <property type="match status" value="1"/>
</dbReference>
<comment type="subcellular location">
    <subcellularLocation>
        <location evidence="6">Nucleus</location>
    </subcellularLocation>
</comment>
<proteinExistence type="inferred from homology"/>
<dbReference type="InterPro" id="IPR036407">
    <property type="entry name" value="DM_DNA-bd_sf"/>
</dbReference>
<feature type="compositionally biased region" description="Polar residues" evidence="7">
    <location>
        <begin position="250"/>
        <end position="266"/>
    </location>
</feature>
<keyword evidence="10" id="KW-1185">Reference proteome</keyword>
<dbReference type="InterPro" id="IPR026607">
    <property type="entry name" value="DMRT"/>
</dbReference>
<dbReference type="GeneTree" id="ENSGT00940000160640"/>
<dbReference type="InterPro" id="IPR046472">
    <property type="entry name" value="DMRT5_1_DMB_dom"/>
</dbReference>
<dbReference type="Pfam" id="PF00751">
    <property type="entry name" value="DM"/>
    <property type="match status" value="1"/>
</dbReference>
<evidence type="ECO:0000256" key="6">
    <source>
        <dbReference type="PROSITE-ProRule" id="PRU00070"/>
    </source>
</evidence>
<comment type="similarity">
    <text evidence="1">Belongs to the DMRT family.</text>
</comment>
<keyword evidence="2 6" id="KW-0479">Metal-binding</keyword>
<keyword evidence="4 6" id="KW-0238">DNA-binding</keyword>
<dbReference type="GO" id="GO:0001541">
    <property type="term" value="P:ovarian follicle development"/>
    <property type="evidence" value="ECO:0007669"/>
    <property type="project" value="Ensembl"/>
</dbReference>
<evidence type="ECO:0000313" key="10">
    <source>
        <dbReference type="Proteomes" id="UP000694421"/>
    </source>
</evidence>
<protein>
    <submittedName>
        <fullName evidence="9">DMRT like family A1</fullName>
    </submittedName>
</protein>
<feature type="region of interest" description="Disordered" evidence="7">
    <location>
        <begin position="235"/>
        <end position="266"/>
    </location>
</feature>
<keyword evidence="3 6" id="KW-0862">Zinc</keyword>
<dbReference type="GO" id="GO:0005634">
    <property type="term" value="C:nucleus"/>
    <property type="evidence" value="ECO:0007669"/>
    <property type="project" value="UniProtKB-SubCell"/>
</dbReference>
<sequence>MTASNSPLHQTPGLAASSPRTLRSPALSVPSGVPMPPSFLRPPSSLFMRAATAASNCYSQAAAAAALERGGGVCYPRTPKCARCRNHGVVSALKGHKRFCRWRDCACPKCALIAERQRVMAAQVALRRQQAQEESEVRGHQEQTLPPDSPPHVGGGGEPARGRHAGGTVSEQEPANRRCCSEFCRGQRGEKSETGNRHCIEQGNSAVCLQASFLRSSPEATGGHQEKPCARDISGKEMTAHPSGPDESLKSTNSPASLSSSDMESANESECPKDYVVANISFPMSSPVSGSSRCRDPLHILTKVFPNHKQSKLERVLRFCRGDIVQAIEQILNVSEHKQGLGQLTTPPLPECKALQQSSNFSLLGLDVRALGSKSAFSPFQTSPVSFRSEMNLYGLSPRLGIGPLRMTYFPPGRALPGLFSPYFRTGLLPALPFQPAMDCSFSGVIKDASCFPSKDMIVSSKLCTRINEEKK</sequence>
<dbReference type="PANTHER" id="PTHR12322">
    <property type="entry name" value="DOUBLESEX AND MAB-3 RELATED TRANSCRIPTION FACTOR DMRT"/>
    <property type="match status" value="1"/>
</dbReference>
<evidence type="ECO:0000256" key="7">
    <source>
        <dbReference type="SAM" id="MobiDB-lite"/>
    </source>
</evidence>
<organism evidence="9 10">
    <name type="scientific">Salvator merianae</name>
    <name type="common">Argentine black and white tegu</name>
    <name type="synonym">Tupinambis merianae</name>
    <dbReference type="NCBI Taxonomy" id="96440"/>
    <lineage>
        <taxon>Eukaryota</taxon>
        <taxon>Metazoa</taxon>
        <taxon>Chordata</taxon>
        <taxon>Craniata</taxon>
        <taxon>Vertebrata</taxon>
        <taxon>Euteleostomi</taxon>
        <taxon>Lepidosauria</taxon>
        <taxon>Squamata</taxon>
        <taxon>Bifurcata</taxon>
        <taxon>Unidentata</taxon>
        <taxon>Episquamata</taxon>
        <taxon>Laterata</taxon>
        <taxon>Teiioidea</taxon>
        <taxon>Teiidae</taxon>
        <taxon>Salvator</taxon>
    </lineage>
</organism>
<keyword evidence="5 6" id="KW-0539">Nucleus</keyword>
<evidence type="ECO:0000256" key="3">
    <source>
        <dbReference type="ARBA" id="ARBA00022833"/>
    </source>
</evidence>
<dbReference type="FunFam" id="4.10.1040.10:FF:000001">
    <property type="entry name" value="doublesex- and mab-3-related transcription factor 1"/>
    <property type="match status" value="1"/>
</dbReference>
<dbReference type="GO" id="GO:0000978">
    <property type="term" value="F:RNA polymerase II cis-regulatory region sequence-specific DNA binding"/>
    <property type="evidence" value="ECO:0007669"/>
    <property type="project" value="TreeGrafter"/>
</dbReference>
<name>A0A8D0E777_SALMN</name>
<dbReference type="Ensembl" id="ENSSMRT00000031713.1">
    <property type="protein sequence ID" value="ENSSMRP00000027136.1"/>
    <property type="gene ID" value="ENSSMRG00000020934.1"/>
</dbReference>
<accession>A0A8D0E777</accession>
<dbReference type="GO" id="GO:0060179">
    <property type="term" value="P:male mating behavior"/>
    <property type="evidence" value="ECO:0007669"/>
    <property type="project" value="Ensembl"/>
</dbReference>
<feature type="region of interest" description="Disordered" evidence="7">
    <location>
        <begin position="1"/>
        <end position="34"/>
    </location>
</feature>
<dbReference type="SUPFAM" id="SSF82927">
    <property type="entry name" value="Cysteine-rich DNA binding domain, (DM domain)"/>
    <property type="match status" value="1"/>
</dbReference>
<feature type="DNA-binding region" description="DM" evidence="6">
    <location>
        <begin position="81"/>
        <end position="128"/>
    </location>
</feature>
<evidence type="ECO:0000256" key="4">
    <source>
        <dbReference type="ARBA" id="ARBA00023125"/>
    </source>
</evidence>
<dbReference type="Pfam" id="PF03474">
    <property type="entry name" value="DMA"/>
    <property type="match status" value="1"/>
</dbReference>
<dbReference type="GO" id="GO:0000981">
    <property type="term" value="F:DNA-binding transcription factor activity, RNA polymerase II-specific"/>
    <property type="evidence" value="ECO:0007669"/>
    <property type="project" value="TreeGrafter"/>
</dbReference>
<dbReference type="PROSITE" id="PS40000">
    <property type="entry name" value="DM_1"/>
    <property type="match status" value="1"/>
</dbReference>
<feature type="region of interest" description="Disordered" evidence="7">
    <location>
        <begin position="130"/>
        <end position="171"/>
    </location>
</feature>
<dbReference type="GO" id="GO:0046872">
    <property type="term" value="F:metal ion binding"/>
    <property type="evidence" value="ECO:0007669"/>
    <property type="project" value="UniProtKB-KW"/>
</dbReference>
<dbReference type="Pfam" id="PF20624">
    <property type="entry name" value="DMRT5_DMB"/>
    <property type="match status" value="1"/>
</dbReference>
<dbReference type="PANTHER" id="PTHR12322:SF71">
    <property type="entry name" value="DOUBLESEX- AND MAB-3-RELATED TRANSCRIPTION FACTOR A1"/>
    <property type="match status" value="1"/>
</dbReference>
<evidence type="ECO:0000259" key="8">
    <source>
        <dbReference type="PROSITE" id="PS50809"/>
    </source>
</evidence>
<dbReference type="Gene3D" id="4.10.1040.10">
    <property type="entry name" value="DM DNA-binding domain"/>
    <property type="match status" value="1"/>
</dbReference>
<dbReference type="InterPro" id="IPR001275">
    <property type="entry name" value="DM_DNA-bd"/>
</dbReference>
<dbReference type="InterPro" id="IPR005173">
    <property type="entry name" value="DMA"/>
</dbReference>